<gene>
    <name evidence="1" type="ORF">LCGC14_0777450</name>
</gene>
<accession>A0A0F9PWP2</accession>
<name>A0A0F9PWP2_9ZZZZ</name>
<protein>
    <submittedName>
        <fullName evidence="1">Uncharacterized protein</fullName>
    </submittedName>
</protein>
<reference evidence="1" key="1">
    <citation type="journal article" date="2015" name="Nature">
        <title>Complex archaea that bridge the gap between prokaryotes and eukaryotes.</title>
        <authorList>
            <person name="Spang A."/>
            <person name="Saw J.H."/>
            <person name="Jorgensen S.L."/>
            <person name="Zaremba-Niedzwiedzka K."/>
            <person name="Martijn J."/>
            <person name="Lind A.E."/>
            <person name="van Eijk R."/>
            <person name="Schleper C."/>
            <person name="Guy L."/>
            <person name="Ettema T.J."/>
        </authorList>
    </citation>
    <scope>NUCLEOTIDE SEQUENCE</scope>
</reference>
<dbReference type="EMBL" id="LAZR01001992">
    <property type="protein sequence ID" value="KKN36050.1"/>
    <property type="molecule type" value="Genomic_DNA"/>
</dbReference>
<comment type="caution">
    <text evidence="1">The sequence shown here is derived from an EMBL/GenBank/DDBJ whole genome shotgun (WGS) entry which is preliminary data.</text>
</comment>
<dbReference type="AlphaFoldDB" id="A0A0F9PWP2"/>
<organism evidence="1">
    <name type="scientific">marine sediment metagenome</name>
    <dbReference type="NCBI Taxonomy" id="412755"/>
    <lineage>
        <taxon>unclassified sequences</taxon>
        <taxon>metagenomes</taxon>
        <taxon>ecological metagenomes</taxon>
    </lineage>
</organism>
<evidence type="ECO:0000313" key="1">
    <source>
        <dbReference type="EMBL" id="KKN36050.1"/>
    </source>
</evidence>
<proteinExistence type="predicted"/>
<sequence length="52" mass="6175">MSEVELLRELIVHMWVHDGYRMNGYDKMTQAQRVLYDSVVPPPSTRVDKVKR</sequence>